<keyword evidence="12" id="KW-0472">Membrane</keyword>
<evidence type="ECO:0000313" key="15">
    <source>
        <dbReference type="Proteomes" id="UP000297245"/>
    </source>
</evidence>
<keyword evidence="6" id="KW-0812">Transmembrane</keyword>
<accession>A0A4S8KV44</accession>
<evidence type="ECO:0000256" key="1">
    <source>
        <dbReference type="ARBA" id="ARBA00001971"/>
    </source>
</evidence>
<gene>
    <name evidence="14" type="ORF">K435DRAFT_810565</name>
</gene>
<proteinExistence type="inferred from homology"/>
<evidence type="ECO:0000256" key="11">
    <source>
        <dbReference type="ARBA" id="ARBA00023033"/>
    </source>
</evidence>
<evidence type="ECO:0000256" key="3">
    <source>
        <dbReference type="ARBA" id="ARBA00005179"/>
    </source>
</evidence>
<keyword evidence="11" id="KW-0503">Monooxygenase</keyword>
<keyword evidence="5" id="KW-0349">Heme</keyword>
<comment type="similarity">
    <text evidence="4">Belongs to the cytochrome P450 family.</text>
</comment>
<evidence type="ECO:0000256" key="2">
    <source>
        <dbReference type="ARBA" id="ARBA00004167"/>
    </source>
</evidence>
<evidence type="ECO:0000256" key="7">
    <source>
        <dbReference type="ARBA" id="ARBA00022723"/>
    </source>
</evidence>
<organism evidence="14 15">
    <name type="scientific">Dendrothele bispora (strain CBS 962.96)</name>
    <dbReference type="NCBI Taxonomy" id="1314807"/>
    <lineage>
        <taxon>Eukaryota</taxon>
        <taxon>Fungi</taxon>
        <taxon>Dikarya</taxon>
        <taxon>Basidiomycota</taxon>
        <taxon>Agaricomycotina</taxon>
        <taxon>Agaricomycetes</taxon>
        <taxon>Agaricomycetidae</taxon>
        <taxon>Agaricales</taxon>
        <taxon>Agaricales incertae sedis</taxon>
        <taxon>Dendrothele</taxon>
    </lineage>
</organism>
<dbReference type="GO" id="GO:0016020">
    <property type="term" value="C:membrane"/>
    <property type="evidence" value="ECO:0007669"/>
    <property type="project" value="UniProtKB-SubCell"/>
</dbReference>
<evidence type="ECO:0000256" key="6">
    <source>
        <dbReference type="ARBA" id="ARBA00022692"/>
    </source>
</evidence>
<evidence type="ECO:0000256" key="13">
    <source>
        <dbReference type="ARBA" id="ARBA00023180"/>
    </source>
</evidence>
<keyword evidence="10" id="KW-0408">Iron</keyword>
<keyword evidence="15" id="KW-1185">Reference proteome</keyword>
<dbReference type="PRINTS" id="PR00463">
    <property type="entry name" value="EP450I"/>
</dbReference>
<dbReference type="GO" id="GO:0004497">
    <property type="term" value="F:monooxygenase activity"/>
    <property type="evidence" value="ECO:0007669"/>
    <property type="project" value="UniProtKB-KW"/>
</dbReference>
<dbReference type="Proteomes" id="UP000297245">
    <property type="component" value="Unassembled WGS sequence"/>
</dbReference>
<keyword evidence="7" id="KW-0479">Metal-binding</keyword>
<evidence type="ECO:0000256" key="9">
    <source>
        <dbReference type="ARBA" id="ARBA00023002"/>
    </source>
</evidence>
<sequence>MTSGTARPCIAADLMESQPDPSPEQELCGKAVSAVAYAGGRDTSVASTLYALAAICIHPDVQIQAQKELDRVVGPGRLPEFGDRDRLPYINAMIKELSRWRPILPCGVPHCSSEDDVYKGYFIPKSILHDAEIYPDPEAFKPERWLMEDDVEGGYRLNP</sequence>
<dbReference type="InterPro" id="IPR036396">
    <property type="entry name" value="Cyt_P450_sf"/>
</dbReference>
<evidence type="ECO:0000256" key="4">
    <source>
        <dbReference type="ARBA" id="ARBA00010617"/>
    </source>
</evidence>
<dbReference type="PANTHER" id="PTHR46300:SF2">
    <property type="entry name" value="CYTOCHROME P450 MONOOXYGENASE ALNH-RELATED"/>
    <property type="match status" value="1"/>
</dbReference>
<reference evidence="14 15" key="1">
    <citation type="journal article" date="2019" name="Nat. Ecol. Evol.">
        <title>Megaphylogeny resolves global patterns of mushroom evolution.</title>
        <authorList>
            <person name="Varga T."/>
            <person name="Krizsan K."/>
            <person name="Foldi C."/>
            <person name="Dima B."/>
            <person name="Sanchez-Garcia M."/>
            <person name="Sanchez-Ramirez S."/>
            <person name="Szollosi G.J."/>
            <person name="Szarkandi J.G."/>
            <person name="Papp V."/>
            <person name="Albert L."/>
            <person name="Andreopoulos W."/>
            <person name="Angelini C."/>
            <person name="Antonin V."/>
            <person name="Barry K.W."/>
            <person name="Bougher N.L."/>
            <person name="Buchanan P."/>
            <person name="Buyck B."/>
            <person name="Bense V."/>
            <person name="Catcheside P."/>
            <person name="Chovatia M."/>
            <person name="Cooper J."/>
            <person name="Damon W."/>
            <person name="Desjardin D."/>
            <person name="Finy P."/>
            <person name="Geml J."/>
            <person name="Haridas S."/>
            <person name="Hughes K."/>
            <person name="Justo A."/>
            <person name="Karasinski D."/>
            <person name="Kautmanova I."/>
            <person name="Kiss B."/>
            <person name="Kocsube S."/>
            <person name="Kotiranta H."/>
            <person name="LaButti K.M."/>
            <person name="Lechner B.E."/>
            <person name="Liimatainen K."/>
            <person name="Lipzen A."/>
            <person name="Lukacs Z."/>
            <person name="Mihaltcheva S."/>
            <person name="Morgado L.N."/>
            <person name="Niskanen T."/>
            <person name="Noordeloos M.E."/>
            <person name="Ohm R.A."/>
            <person name="Ortiz-Santana B."/>
            <person name="Ovrebo C."/>
            <person name="Racz N."/>
            <person name="Riley R."/>
            <person name="Savchenko A."/>
            <person name="Shiryaev A."/>
            <person name="Soop K."/>
            <person name="Spirin V."/>
            <person name="Szebenyi C."/>
            <person name="Tomsovsky M."/>
            <person name="Tulloss R.E."/>
            <person name="Uehling J."/>
            <person name="Grigoriev I.V."/>
            <person name="Vagvolgyi C."/>
            <person name="Papp T."/>
            <person name="Martin F.M."/>
            <person name="Miettinen O."/>
            <person name="Hibbett D.S."/>
            <person name="Nagy L.G."/>
        </authorList>
    </citation>
    <scope>NUCLEOTIDE SEQUENCE [LARGE SCALE GENOMIC DNA]</scope>
    <source>
        <strain evidence="14 15">CBS 962.96</strain>
    </source>
</reference>
<comment type="pathway">
    <text evidence="3">Secondary metabolite biosynthesis.</text>
</comment>
<dbReference type="OrthoDB" id="2789670at2759"/>
<name>A0A4S8KV44_DENBC</name>
<evidence type="ECO:0000256" key="5">
    <source>
        <dbReference type="ARBA" id="ARBA00022617"/>
    </source>
</evidence>
<comment type="subcellular location">
    <subcellularLocation>
        <location evidence="2">Membrane</location>
        <topology evidence="2">Single-pass membrane protein</topology>
    </subcellularLocation>
</comment>
<dbReference type="InterPro" id="IPR001128">
    <property type="entry name" value="Cyt_P450"/>
</dbReference>
<evidence type="ECO:0000313" key="14">
    <source>
        <dbReference type="EMBL" id="THU79631.1"/>
    </source>
</evidence>
<dbReference type="AlphaFoldDB" id="A0A4S8KV44"/>
<dbReference type="EMBL" id="ML180000">
    <property type="protein sequence ID" value="THU79631.1"/>
    <property type="molecule type" value="Genomic_DNA"/>
</dbReference>
<dbReference type="Gene3D" id="1.10.630.10">
    <property type="entry name" value="Cytochrome P450"/>
    <property type="match status" value="1"/>
</dbReference>
<evidence type="ECO:0000256" key="12">
    <source>
        <dbReference type="ARBA" id="ARBA00023136"/>
    </source>
</evidence>
<keyword evidence="13" id="KW-0325">Glycoprotein</keyword>
<dbReference type="PANTHER" id="PTHR46300">
    <property type="entry name" value="P450, PUTATIVE (EUROFUNG)-RELATED-RELATED"/>
    <property type="match status" value="1"/>
</dbReference>
<dbReference type="GO" id="GO:0005506">
    <property type="term" value="F:iron ion binding"/>
    <property type="evidence" value="ECO:0007669"/>
    <property type="project" value="InterPro"/>
</dbReference>
<dbReference type="Pfam" id="PF00067">
    <property type="entry name" value="p450"/>
    <property type="match status" value="1"/>
</dbReference>
<dbReference type="GO" id="GO:0020037">
    <property type="term" value="F:heme binding"/>
    <property type="evidence" value="ECO:0007669"/>
    <property type="project" value="InterPro"/>
</dbReference>
<evidence type="ECO:0000256" key="10">
    <source>
        <dbReference type="ARBA" id="ARBA00023004"/>
    </source>
</evidence>
<dbReference type="InterPro" id="IPR050364">
    <property type="entry name" value="Cytochrome_P450_fung"/>
</dbReference>
<keyword evidence="8" id="KW-1133">Transmembrane helix</keyword>
<comment type="cofactor">
    <cofactor evidence="1">
        <name>heme</name>
        <dbReference type="ChEBI" id="CHEBI:30413"/>
    </cofactor>
</comment>
<dbReference type="InterPro" id="IPR002401">
    <property type="entry name" value="Cyt_P450_E_grp-I"/>
</dbReference>
<protein>
    <submittedName>
        <fullName evidence="14">Cytochrome P450</fullName>
    </submittedName>
</protein>
<dbReference type="GO" id="GO:0016705">
    <property type="term" value="F:oxidoreductase activity, acting on paired donors, with incorporation or reduction of molecular oxygen"/>
    <property type="evidence" value="ECO:0007669"/>
    <property type="project" value="InterPro"/>
</dbReference>
<evidence type="ECO:0000256" key="8">
    <source>
        <dbReference type="ARBA" id="ARBA00022989"/>
    </source>
</evidence>
<dbReference type="SUPFAM" id="SSF48264">
    <property type="entry name" value="Cytochrome P450"/>
    <property type="match status" value="1"/>
</dbReference>
<keyword evidence="9" id="KW-0560">Oxidoreductase</keyword>